<comment type="caution">
    <text evidence="1">The sequence shown here is derived from an EMBL/GenBank/DDBJ whole genome shotgun (WGS) entry which is preliminary data.</text>
</comment>
<protein>
    <recommendedName>
        <fullName evidence="3">HEPN domain-containing protein</fullName>
    </recommendedName>
</protein>
<name>A0ABW4GT44_9ACTN</name>
<dbReference type="EMBL" id="JBHUCM010000047">
    <property type="protein sequence ID" value="MFD1545296.1"/>
    <property type="molecule type" value="Genomic_DNA"/>
</dbReference>
<organism evidence="1 2">
    <name type="scientific">Nonomuraea guangzhouensis</name>
    <dbReference type="NCBI Taxonomy" id="1291555"/>
    <lineage>
        <taxon>Bacteria</taxon>
        <taxon>Bacillati</taxon>
        <taxon>Actinomycetota</taxon>
        <taxon>Actinomycetes</taxon>
        <taxon>Streptosporangiales</taxon>
        <taxon>Streptosporangiaceae</taxon>
        <taxon>Nonomuraea</taxon>
    </lineage>
</organism>
<reference evidence="2" key="1">
    <citation type="journal article" date="2019" name="Int. J. Syst. Evol. Microbiol.">
        <title>The Global Catalogue of Microorganisms (GCM) 10K type strain sequencing project: providing services to taxonomists for standard genome sequencing and annotation.</title>
        <authorList>
            <consortium name="The Broad Institute Genomics Platform"/>
            <consortium name="The Broad Institute Genome Sequencing Center for Infectious Disease"/>
            <person name="Wu L."/>
            <person name="Ma J."/>
        </authorList>
    </citation>
    <scope>NUCLEOTIDE SEQUENCE [LARGE SCALE GENOMIC DNA]</scope>
    <source>
        <strain evidence="2">CGMCC 1.15399</strain>
    </source>
</reference>
<dbReference type="Proteomes" id="UP001597097">
    <property type="component" value="Unassembled WGS sequence"/>
</dbReference>
<evidence type="ECO:0000313" key="2">
    <source>
        <dbReference type="Proteomes" id="UP001597097"/>
    </source>
</evidence>
<dbReference type="RefSeq" id="WP_219532119.1">
    <property type="nucleotide sequence ID" value="NZ_JAHKRM010000013.1"/>
</dbReference>
<sequence>MTSWARGRDEIIGMLQRRELTQVVADAELAERMLATARQHLVSAEALAHTDPYLAYAALHDSVRKSLAALLQIQGLRATTTGGHVAVQHAARAQFGASMGAILRPVDRIRTTRHESEYPTTTTWIDEDTVRDDLPAATAVVDAADKALHHLSPFVL</sequence>
<gene>
    <name evidence="1" type="ORF">ACFSJ0_50220</name>
</gene>
<evidence type="ECO:0000313" key="1">
    <source>
        <dbReference type="EMBL" id="MFD1545296.1"/>
    </source>
</evidence>
<proteinExistence type="predicted"/>
<accession>A0ABW4GT44</accession>
<keyword evidence="2" id="KW-1185">Reference proteome</keyword>
<evidence type="ECO:0008006" key="3">
    <source>
        <dbReference type="Google" id="ProtNLM"/>
    </source>
</evidence>